<dbReference type="InterPro" id="IPR058625">
    <property type="entry name" value="MdtA-like_BSH"/>
</dbReference>
<evidence type="ECO:0000259" key="6">
    <source>
        <dbReference type="Pfam" id="PF25967"/>
    </source>
</evidence>
<dbReference type="Gene3D" id="2.40.30.170">
    <property type="match status" value="1"/>
</dbReference>
<feature type="domain" description="YknX-like beta-barrel" evidence="7">
    <location>
        <begin position="240"/>
        <end position="311"/>
    </location>
</feature>
<dbReference type="PANTHER" id="PTHR30469:SF33">
    <property type="entry name" value="SLR1207 PROTEIN"/>
    <property type="match status" value="1"/>
</dbReference>
<keyword evidence="3" id="KW-0813">Transport</keyword>
<evidence type="ECO:0000256" key="3">
    <source>
        <dbReference type="ARBA" id="ARBA00022448"/>
    </source>
</evidence>
<dbReference type="Gene3D" id="2.40.50.100">
    <property type="match status" value="1"/>
</dbReference>
<dbReference type="InterPro" id="IPR058627">
    <property type="entry name" value="MdtA-like_C"/>
</dbReference>
<dbReference type="Pfam" id="PF25967">
    <property type="entry name" value="RND-MFP_C"/>
    <property type="match status" value="1"/>
</dbReference>
<comment type="caution">
    <text evidence="8">The sequence shown here is derived from an EMBL/GenBank/DDBJ whole genome shotgun (WGS) entry which is preliminary data.</text>
</comment>
<dbReference type="PANTHER" id="PTHR30469">
    <property type="entry name" value="MULTIDRUG RESISTANCE PROTEIN MDTA"/>
    <property type="match status" value="1"/>
</dbReference>
<dbReference type="SUPFAM" id="SSF111369">
    <property type="entry name" value="HlyD-like secretion proteins"/>
    <property type="match status" value="1"/>
</dbReference>
<dbReference type="NCBIfam" id="TIGR01730">
    <property type="entry name" value="RND_mfp"/>
    <property type="match status" value="1"/>
</dbReference>
<sequence>MKKKTLWWLIGILIAVVLLLLILKSKGVIGGTEGMKVAVEASSERTIIETVSASGKIYPETEVKIKPDVSGEIVELPIMEGDSVAKGQLLIKINPVIYNSAVTQAQASMFQSKAGVSNTKELVVQAKVQMQRTKANFDRNKTLFEQKVISRMEYEQMEADYLSAKANYEAIVANVSGGNYGVAGAEANLSQAMENLRRTTITAPTSGIISQLMVKKGERVVGTAQMDGTQIMTIANLGRMEVRVDVSETDITKVTIGDTSLIEVDAYRGRKFKGVVSKISVSSVQLNTSTTTAAASSGSDQVTNYTVHILILPESYAGLRTELGKGNFPFKPGMSAGVEIQTRKEGGILSVPINAVTTRDYADSVKKKNAAKDPEFVNDNIRQVVFVYDPKTKEVSLRDVKTGIQNNEYIQVTEGLKKGEQVVIAPYGTVARLLKDKSKVTVVPKDKLYEVKEGEQ</sequence>
<dbReference type="InterPro" id="IPR006143">
    <property type="entry name" value="RND_pump_MFP"/>
</dbReference>
<keyword evidence="4" id="KW-0472">Membrane</keyword>
<keyword evidence="9" id="KW-1185">Reference proteome</keyword>
<feature type="domain" description="Multidrug resistance protein MdtA-like barrel-sandwich hybrid" evidence="5">
    <location>
        <begin position="62"/>
        <end position="221"/>
    </location>
</feature>
<dbReference type="EMBL" id="PYGD01000001">
    <property type="protein sequence ID" value="PSK93878.1"/>
    <property type="molecule type" value="Genomic_DNA"/>
</dbReference>
<dbReference type="AlphaFoldDB" id="A0A2P8D9H5"/>
<dbReference type="RefSeq" id="WP_106520624.1">
    <property type="nucleotide sequence ID" value="NZ_PYGD01000001.1"/>
</dbReference>
<dbReference type="Gene3D" id="2.40.420.20">
    <property type="match status" value="1"/>
</dbReference>
<protein>
    <submittedName>
        <fullName evidence="8">HlyD family secretion protein</fullName>
    </submittedName>
</protein>
<evidence type="ECO:0000313" key="9">
    <source>
        <dbReference type="Proteomes" id="UP000240572"/>
    </source>
</evidence>
<accession>A0A2P8D9H5</accession>
<keyword evidence="4" id="KW-1133">Transmembrane helix</keyword>
<evidence type="ECO:0000256" key="2">
    <source>
        <dbReference type="ARBA" id="ARBA00009477"/>
    </source>
</evidence>
<dbReference type="Gene3D" id="1.10.287.470">
    <property type="entry name" value="Helix hairpin bin"/>
    <property type="match status" value="1"/>
</dbReference>
<dbReference type="Pfam" id="PF25917">
    <property type="entry name" value="BSH_RND"/>
    <property type="match status" value="1"/>
</dbReference>
<dbReference type="Pfam" id="PF25990">
    <property type="entry name" value="Beta-barrel_YknX"/>
    <property type="match status" value="1"/>
</dbReference>
<evidence type="ECO:0000259" key="5">
    <source>
        <dbReference type="Pfam" id="PF25917"/>
    </source>
</evidence>
<evidence type="ECO:0000259" key="7">
    <source>
        <dbReference type="Pfam" id="PF25990"/>
    </source>
</evidence>
<organism evidence="8 9">
    <name type="scientific">Taibaiella chishuiensis</name>
    <dbReference type="NCBI Taxonomy" id="1434707"/>
    <lineage>
        <taxon>Bacteria</taxon>
        <taxon>Pseudomonadati</taxon>
        <taxon>Bacteroidota</taxon>
        <taxon>Chitinophagia</taxon>
        <taxon>Chitinophagales</taxon>
        <taxon>Chitinophagaceae</taxon>
        <taxon>Taibaiella</taxon>
    </lineage>
</organism>
<evidence type="ECO:0000256" key="1">
    <source>
        <dbReference type="ARBA" id="ARBA00004196"/>
    </source>
</evidence>
<dbReference type="Proteomes" id="UP000240572">
    <property type="component" value="Unassembled WGS sequence"/>
</dbReference>
<reference evidence="8 9" key="1">
    <citation type="submission" date="2018-03" db="EMBL/GenBank/DDBJ databases">
        <title>Genomic Encyclopedia of Type Strains, Phase III (KMG-III): the genomes of soil and plant-associated and newly described type strains.</title>
        <authorList>
            <person name="Whitman W."/>
        </authorList>
    </citation>
    <scope>NUCLEOTIDE SEQUENCE [LARGE SCALE GENOMIC DNA]</scope>
    <source>
        <strain evidence="8 9">CGMCC 1.12700</strain>
    </source>
</reference>
<name>A0A2P8D9H5_9BACT</name>
<feature type="domain" description="Multidrug resistance protein MdtA-like C-terminal permuted SH3" evidence="6">
    <location>
        <begin position="392"/>
        <end position="424"/>
    </location>
</feature>
<dbReference type="GO" id="GO:1990281">
    <property type="term" value="C:efflux pump complex"/>
    <property type="evidence" value="ECO:0007669"/>
    <property type="project" value="TreeGrafter"/>
</dbReference>
<feature type="transmembrane region" description="Helical" evidence="4">
    <location>
        <begin position="6"/>
        <end position="23"/>
    </location>
</feature>
<gene>
    <name evidence="8" type="ORF">B0I18_10126</name>
</gene>
<evidence type="ECO:0000313" key="8">
    <source>
        <dbReference type="EMBL" id="PSK93878.1"/>
    </source>
</evidence>
<comment type="similarity">
    <text evidence="2">Belongs to the membrane fusion protein (MFP) (TC 8.A.1) family.</text>
</comment>
<dbReference type="OrthoDB" id="9809068at2"/>
<comment type="subcellular location">
    <subcellularLocation>
        <location evidence="1">Cell envelope</location>
    </subcellularLocation>
</comment>
<evidence type="ECO:0000256" key="4">
    <source>
        <dbReference type="SAM" id="Phobius"/>
    </source>
</evidence>
<keyword evidence="4" id="KW-0812">Transmembrane</keyword>
<dbReference type="InterPro" id="IPR058636">
    <property type="entry name" value="Beta-barrel_YknX"/>
</dbReference>
<proteinExistence type="inferred from homology"/>
<dbReference type="GO" id="GO:0015562">
    <property type="term" value="F:efflux transmembrane transporter activity"/>
    <property type="evidence" value="ECO:0007669"/>
    <property type="project" value="TreeGrafter"/>
</dbReference>